<evidence type="ECO:0000256" key="1">
    <source>
        <dbReference type="SAM" id="MobiDB-lite"/>
    </source>
</evidence>
<evidence type="ECO:0000313" key="3">
    <source>
        <dbReference type="Proteomes" id="UP001472677"/>
    </source>
</evidence>
<keyword evidence="3" id="KW-1185">Reference proteome</keyword>
<accession>A0ABR2GDY1</accession>
<dbReference type="Proteomes" id="UP001472677">
    <property type="component" value="Unassembled WGS sequence"/>
</dbReference>
<feature type="compositionally biased region" description="Low complexity" evidence="1">
    <location>
        <begin position="71"/>
        <end position="89"/>
    </location>
</feature>
<organism evidence="2 3">
    <name type="scientific">Hibiscus sabdariffa</name>
    <name type="common">roselle</name>
    <dbReference type="NCBI Taxonomy" id="183260"/>
    <lineage>
        <taxon>Eukaryota</taxon>
        <taxon>Viridiplantae</taxon>
        <taxon>Streptophyta</taxon>
        <taxon>Embryophyta</taxon>
        <taxon>Tracheophyta</taxon>
        <taxon>Spermatophyta</taxon>
        <taxon>Magnoliopsida</taxon>
        <taxon>eudicotyledons</taxon>
        <taxon>Gunneridae</taxon>
        <taxon>Pentapetalae</taxon>
        <taxon>rosids</taxon>
        <taxon>malvids</taxon>
        <taxon>Malvales</taxon>
        <taxon>Malvaceae</taxon>
        <taxon>Malvoideae</taxon>
        <taxon>Hibiscus</taxon>
    </lineage>
</organism>
<feature type="region of interest" description="Disordered" evidence="1">
    <location>
        <begin position="52"/>
        <end position="89"/>
    </location>
</feature>
<sequence>MRRKHQWAETECNVGGALLQTLSLDALQPYFFPNSTPPKLLFALPPVLHWNSSQSSTPATVDGKPSHNRRQAQSPPLASPAPVAGKCSP</sequence>
<proteinExistence type="predicted"/>
<dbReference type="EMBL" id="JBBPBM010000001">
    <property type="protein sequence ID" value="KAK8601133.1"/>
    <property type="molecule type" value="Genomic_DNA"/>
</dbReference>
<comment type="caution">
    <text evidence="2">The sequence shown here is derived from an EMBL/GenBank/DDBJ whole genome shotgun (WGS) entry which is preliminary data.</text>
</comment>
<evidence type="ECO:0000313" key="2">
    <source>
        <dbReference type="EMBL" id="KAK8601133.1"/>
    </source>
</evidence>
<name>A0ABR2GDY1_9ROSI</name>
<reference evidence="2 3" key="1">
    <citation type="journal article" date="2024" name="G3 (Bethesda)">
        <title>Genome assembly of Hibiscus sabdariffa L. provides insights into metabolisms of medicinal natural products.</title>
        <authorList>
            <person name="Kim T."/>
        </authorList>
    </citation>
    <scope>NUCLEOTIDE SEQUENCE [LARGE SCALE GENOMIC DNA]</scope>
    <source>
        <strain evidence="2">TK-2024</strain>
        <tissue evidence="2">Old leaves</tissue>
    </source>
</reference>
<gene>
    <name evidence="2" type="ORF">V6N12_050975</name>
</gene>
<protein>
    <submittedName>
        <fullName evidence="2">Uncharacterized protein</fullName>
    </submittedName>
</protein>